<dbReference type="SUPFAM" id="SSF56112">
    <property type="entry name" value="Protein kinase-like (PK-like)"/>
    <property type="match status" value="1"/>
</dbReference>
<evidence type="ECO:0000313" key="3">
    <source>
        <dbReference type="Proteomes" id="UP000294933"/>
    </source>
</evidence>
<organism evidence="2 3">
    <name type="scientific">Rickenella mellea</name>
    <dbReference type="NCBI Taxonomy" id="50990"/>
    <lineage>
        <taxon>Eukaryota</taxon>
        <taxon>Fungi</taxon>
        <taxon>Dikarya</taxon>
        <taxon>Basidiomycota</taxon>
        <taxon>Agaricomycotina</taxon>
        <taxon>Agaricomycetes</taxon>
        <taxon>Hymenochaetales</taxon>
        <taxon>Rickenellaceae</taxon>
        <taxon>Rickenella</taxon>
    </lineage>
</organism>
<evidence type="ECO:0000313" key="2">
    <source>
        <dbReference type="EMBL" id="TDL17803.1"/>
    </source>
</evidence>
<dbReference type="PANTHER" id="PTHR21310:SF13">
    <property type="entry name" value="AMINOGLYCOSIDE PHOSPHOTRANSFERASE DOMAIN-CONTAINING PROTEIN"/>
    <property type="match status" value="1"/>
</dbReference>
<accession>A0A4Y7PQS8</accession>
<name>A0A4Y7PQS8_9AGAM</name>
<keyword evidence="3" id="KW-1185">Reference proteome</keyword>
<sequence>MSRSTMPVDMDDLDDQISQLRKPKWANLRGLVSCAETRLSKPNCISISCLGYGSSNIAYRLTFSDQSAVAATISKQDEEDFNPSAKQSEIATMFFVRDSGLYPDIPVPRVHAWDVTFTNPAGAPYVFMDYVVRKKLDKLTGNDILKGLDSMTNEEQMSVVKALASIQASLSKPVPFDQIGSLTRTKDGKFSVGPLYTSESSFGPFKSLNEYWRSMLRGHILHALEEWSAIETDCIDDPPFVWEYKPQDFSEQFQFLSALVPHFIPPPPYLRSVLHHPDFALHNILFDHEDPTKIVGVIDWGGAKILPLVLTAKFSYDLRSYADFPFGRSGHPDERWSTVPHDWASCGKPKLSSMIIYRGNTFKNMDTGIFARANVKRYYLRQYFSSCYAESLFDIHGDNDLARARLFTDAEYYLKFHEVISNGLMYWRLHDAWIKETYWRLRLAGHQNGDVVIGPNTYVKSVRARFCDLGVFEECFKADSSNGAAGITNETDEFSVSSVEGTFVAERNEHPTTEVEQSVDARYHDRFIFAYLIQTLYTIVRLSKDTVPPSSARFSNLLPYFFIAT</sequence>
<dbReference type="Pfam" id="PF01636">
    <property type="entry name" value="APH"/>
    <property type="match status" value="1"/>
</dbReference>
<dbReference type="InterPro" id="IPR051678">
    <property type="entry name" value="AGP_Transferase"/>
</dbReference>
<gene>
    <name evidence="2" type="ORF">BD410DRAFT_882709</name>
</gene>
<evidence type="ECO:0000259" key="1">
    <source>
        <dbReference type="Pfam" id="PF01636"/>
    </source>
</evidence>
<dbReference type="Proteomes" id="UP000294933">
    <property type="component" value="Unassembled WGS sequence"/>
</dbReference>
<reference evidence="2 3" key="1">
    <citation type="submission" date="2018-06" db="EMBL/GenBank/DDBJ databases">
        <title>A transcriptomic atlas of mushroom development highlights an independent origin of complex multicellularity.</title>
        <authorList>
            <consortium name="DOE Joint Genome Institute"/>
            <person name="Krizsan K."/>
            <person name="Almasi E."/>
            <person name="Merenyi Z."/>
            <person name="Sahu N."/>
            <person name="Viragh M."/>
            <person name="Koszo T."/>
            <person name="Mondo S."/>
            <person name="Kiss B."/>
            <person name="Balint B."/>
            <person name="Kues U."/>
            <person name="Barry K."/>
            <person name="Hegedus J.C."/>
            <person name="Henrissat B."/>
            <person name="Johnson J."/>
            <person name="Lipzen A."/>
            <person name="Ohm R."/>
            <person name="Nagy I."/>
            <person name="Pangilinan J."/>
            <person name="Yan J."/>
            <person name="Xiong Y."/>
            <person name="Grigoriev I.V."/>
            <person name="Hibbett D.S."/>
            <person name="Nagy L.G."/>
        </authorList>
    </citation>
    <scope>NUCLEOTIDE SEQUENCE [LARGE SCALE GENOMIC DNA]</scope>
    <source>
        <strain evidence="2 3">SZMC22713</strain>
    </source>
</reference>
<dbReference type="OrthoDB" id="10003767at2759"/>
<dbReference type="VEuPathDB" id="FungiDB:BD410DRAFT_882709"/>
<protein>
    <recommendedName>
        <fullName evidence="1">Aminoglycoside phosphotransferase domain-containing protein</fullName>
    </recommendedName>
</protein>
<dbReference type="InterPro" id="IPR002575">
    <property type="entry name" value="Aminoglycoside_PTrfase"/>
</dbReference>
<dbReference type="EMBL" id="ML170216">
    <property type="protein sequence ID" value="TDL17803.1"/>
    <property type="molecule type" value="Genomic_DNA"/>
</dbReference>
<dbReference type="STRING" id="50990.A0A4Y7PQS8"/>
<proteinExistence type="predicted"/>
<dbReference type="AlphaFoldDB" id="A0A4Y7PQS8"/>
<dbReference type="InterPro" id="IPR011009">
    <property type="entry name" value="Kinase-like_dom_sf"/>
</dbReference>
<dbReference type="Gene3D" id="3.90.1200.10">
    <property type="match status" value="1"/>
</dbReference>
<dbReference type="PANTHER" id="PTHR21310">
    <property type="entry name" value="AMINOGLYCOSIDE PHOSPHOTRANSFERASE-RELATED-RELATED"/>
    <property type="match status" value="1"/>
</dbReference>
<feature type="domain" description="Aminoglycoside phosphotransferase" evidence="1">
    <location>
        <begin position="53"/>
        <end position="306"/>
    </location>
</feature>